<dbReference type="CDD" id="cd06225">
    <property type="entry name" value="HAMP"/>
    <property type="match status" value="1"/>
</dbReference>
<keyword evidence="8 11" id="KW-1133">Transmembrane helix</keyword>
<dbReference type="InterPro" id="IPR004358">
    <property type="entry name" value="Sig_transdc_His_kin-like_C"/>
</dbReference>
<dbReference type="PANTHER" id="PTHR45436">
    <property type="entry name" value="SENSOR HISTIDINE KINASE YKOH"/>
    <property type="match status" value="1"/>
</dbReference>
<dbReference type="SMART" id="SM00304">
    <property type="entry name" value="HAMP"/>
    <property type="match status" value="1"/>
</dbReference>
<accession>A0A6B8VVC4</accession>
<evidence type="ECO:0000256" key="4">
    <source>
        <dbReference type="ARBA" id="ARBA00022553"/>
    </source>
</evidence>
<dbReference type="GO" id="GO:0000155">
    <property type="term" value="F:phosphorelay sensor kinase activity"/>
    <property type="evidence" value="ECO:0007669"/>
    <property type="project" value="InterPro"/>
</dbReference>
<dbReference type="CDD" id="cd00082">
    <property type="entry name" value="HisKA"/>
    <property type="match status" value="1"/>
</dbReference>
<dbReference type="AlphaFoldDB" id="A0A6B8VVC4"/>
<dbReference type="Gene3D" id="3.30.565.10">
    <property type="entry name" value="Histidine kinase-like ATPase, C-terminal domain"/>
    <property type="match status" value="1"/>
</dbReference>
<proteinExistence type="predicted"/>
<dbReference type="FunFam" id="1.10.287.130:FF:000001">
    <property type="entry name" value="Two-component sensor histidine kinase"/>
    <property type="match status" value="1"/>
</dbReference>
<evidence type="ECO:0000313" key="14">
    <source>
        <dbReference type="EMBL" id="QGU08093.1"/>
    </source>
</evidence>
<dbReference type="PRINTS" id="PR00344">
    <property type="entry name" value="BCTRLSENSOR"/>
</dbReference>
<sequence length="495" mass="53345">MPPASRTPKLGAANSLRWRIIFWITCVVLVAMGTVILITRSVLQSQVTDSANQSVEQEIDEFTQFAADGTDPLTAAPFATPQRLIEVYLSRQIPDDDEILLGAVDGQLIQPDLSQLSGRFRGPLASDSALAGEILRSPTPSGVFSDPVDGAVHWGRVQFQSPDNNQEAYFAVAVHTHPAREMVDREVATLALIGSGGVVAAFLIAWLIAGQIIAPIRNLRQVAASISNSDLSQRVPVEGGDELAQLALTFNSMLDRIEAAYREQRQFVDDAGHELRTPITVVRGQLELLGSSTPEEQARSVELSTAELDRMARMVNDMLTLAVADSAGFVTPTPVEVAELTLDIEEKANTIIQRAQVVAVAEGEVPLDEQRVTEAVLELYRNALKYVEGDSDIDLGSEFKGCGEERMFRIWVRDRGPGVPVEMQEAVFGRFHRGEPSASARASGSGLGLSIVKAIAEAHGGRAYLDSTVGLGSIFGLELPAPEIVDPQDEESVGA</sequence>
<evidence type="ECO:0000256" key="11">
    <source>
        <dbReference type="SAM" id="Phobius"/>
    </source>
</evidence>
<dbReference type="InterPro" id="IPR003660">
    <property type="entry name" value="HAMP_dom"/>
</dbReference>
<evidence type="ECO:0000256" key="10">
    <source>
        <dbReference type="ARBA" id="ARBA00023136"/>
    </source>
</evidence>
<dbReference type="EC" id="2.7.13.3" evidence="3"/>
<keyword evidence="4" id="KW-0597">Phosphoprotein</keyword>
<dbReference type="EMBL" id="CP046455">
    <property type="protein sequence ID" value="QGU08093.1"/>
    <property type="molecule type" value="Genomic_DNA"/>
</dbReference>
<evidence type="ECO:0000259" key="13">
    <source>
        <dbReference type="PROSITE" id="PS50885"/>
    </source>
</evidence>
<dbReference type="PROSITE" id="PS50885">
    <property type="entry name" value="HAMP"/>
    <property type="match status" value="1"/>
</dbReference>
<feature type="transmembrane region" description="Helical" evidence="11">
    <location>
        <begin position="20"/>
        <end position="38"/>
    </location>
</feature>
<evidence type="ECO:0000256" key="8">
    <source>
        <dbReference type="ARBA" id="ARBA00022989"/>
    </source>
</evidence>
<reference evidence="14 15" key="1">
    <citation type="submission" date="2019-11" db="EMBL/GenBank/DDBJ databases">
        <title>Complete genome sequence of Corynebacterium kalinowskii 1959, a novel Corynebacterium species isolated from soil of a small paddock in Vilsendorf, Germany.</title>
        <authorList>
            <person name="Schaffert L."/>
            <person name="Ruwe M."/>
            <person name="Milse J."/>
            <person name="Hanuschka K."/>
            <person name="Ortseifen V."/>
            <person name="Droste J."/>
            <person name="Brandt D."/>
            <person name="Schlueter L."/>
            <person name="Kutter Y."/>
            <person name="Vinke S."/>
            <person name="Viehoefer P."/>
            <person name="Jacob L."/>
            <person name="Luebke N.-C."/>
            <person name="Schulte-Berndt E."/>
            <person name="Hain C."/>
            <person name="Linder M."/>
            <person name="Schmidt P."/>
            <person name="Wollenschlaeger L."/>
            <person name="Luttermann T."/>
            <person name="Thieme E."/>
            <person name="Hassa J."/>
            <person name="Haak M."/>
            <person name="Wittchen M."/>
            <person name="Mentz A."/>
            <person name="Persicke M."/>
            <person name="Busche T."/>
            <person name="Ruckert C."/>
        </authorList>
    </citation>
    <scope>NUCLEOTIDE SEQUENCE [LARGE SCALE GENOMIC DNA]</scope>
    <source>
        <strain evidence="14 15">2039</strain>
    </source>
</reference>
<evidence type="ECO:0000256" key="7">
    <source>
        <dbReference type="ARBA" id="ARBA00022777"/>
    </source>
</evidence>
<comment type="catalytic activity">
    <reaction evidence="1">
        <text>ATP + protein L-histidine = ADP + protein N-phospho-L-histidine.</text>
        <dbReference type="EC" id="2.7.13.3"/>
    </reaction>
</comment>
<dbReference type="PANTHER" id="PTHR45436:SF5">
    <property type="entry name" value="SENSOR HISTIDINE KINASE TRCS"/>
    <property type="match status" value="1"/>
</dbReference>
<keyword evidence="10 11" id="KW-0472">Membrane</keyword>
<dbReference type="Proteomes" id="UP000424462">
    <property type="component" value="Chromosome"/>
</dbReference>
<name>A0A6B8VVC4_9CORY</name>
<dbReference type="Pfam" id="PF00672">
    <property type="entry name" value="HAMP"/>
    <property type="match status" value="1"/>
</dbReference>
<evidence type="ECO:0000256" key="6">
    <source>
        <dbReference type="ARBA" id="ARBA00022692"/>
    </source>
</evidence>
<evidence type="ECO:0000256" key="5">
    <source>
        <dbReference type="ARBA" id="ARBA00022679"/>
    </source>
</evidence>
<feature type="domain" description="HAMP" evidence="13">
    <location>
        <begin position="210"/>
        <end position="262"/>
    </location>
</feature>
<keyword evidence="5 14" id="KW-0808">Transferase</keyword>
<dbReference type="Gene3D" id="1.10.287.130">
    <property type="match status" value="1"/>
</dbReference>
<protein>
    <recommendedName>
        <fullName evidence="3">histidine kinase</fullName>
        <ecNumber evidence="3">2.7.13.3</ecNumber>
    </recommendedName>
</protein>
<dbReference type="SUPFAM" id="SSF47384">
    <property type="entry name" value="Homodimeric domain of signal transducing histidine kinase"/>
    <property type="match status" value="1"/>
</dbReference>
<organism evidence="14 15">
    <name type="scientific">Corynebacterium occultum</name>
    <dbReference type="NCBI Taxonomy" id="2675219"/>
    <lineage>
        <taxon>Bacteria</taxon>
        <taxon>Bacillati</taxon>
        <taxon>Actinomycetota</taxon>
        <taxon>Actinomycetes</taxon>
        <taxon>Mycobacteriales</taxon>
        <taxon>Corynebacteriaceae</taxon>
        <taxon>Corynebacterium</taxon>
    </lineage>
</organism>
<keyword evidence="7 14" id="KW-0418">Kinase</keyword>
<dbReference type="SUPFAM" id="SSF158472">
    <property type="entry name" value="HAMP domain-like"/>
    <property type="match status" value="1"/>
</dbReference>
<keyword evidence="6 11" id="KW-0812">Transmembrane</keyword>
<dbReference type="InterPro" id="IPR050428">
    <property type="entry name" value="TCS_sensor_his_kinase"/>
</dbReference>
<dbReference type="SMART" id="SM00388">
    <property type="entry name" value="HisKA"/>
    <property type="match status" value="1"/>
</dbReference>
<dbReference type="InterPro" id="IPR036097">
    <property type="entry name" value="HisK_dim/P_sf"/>
</dbReference>
<dbReference type="KEGG" id="cok:COCCU_10880"/>
<evidence type="ECO:0000256" key="2">
    <source>
        <dbReference type="ARBA" id="ARBA00004236"/>
    </source>
</evidence>
<dbReference type="InterPro" id="IPR003661">
    <property type="entry name" value="HisK_dim/P_dom"/>
</dbReference>
<evidence type="ECO:0000256" key="3">
    <source>
        <dbReference type="ARBA" id="ARBA00012438"/>
    </source>
</evidence>
<gene>
    <name evidence="14" type="primary">arlS</name>
    <name evidence="14" type="ORF">COCCU_10880</name>
</gene>
<dbReference type="InterPro" id="IPR036890">
    <property type="entry name" value="HATPase_C_sf"/>
</dbReference>
<evidence type="ECO:0000256" key="9">
    <source>
        <dbReference type="ARBA" id="ARBA00023012"/>
    </source>
</evidence>
<dbReference type="InterPro" id="IPR003594">
    <property type="entry name" value="HATPase_dom"/>
</dbReference>
<keyword evidence="15" id="KW-1185">Reference proteome</keyword>
<dbReference type="InterPro" id="IPR005467">
    <property type="entry name" value="His_kinase_dom"/>
</dbReference>
<feature type="domain" description="Histidine kinase" evidence="12">
    <location>
        <begin position="270"/>
        <end position="483"/>
    </location>
</feature>
<dbReference type="PROSITE" id="PS50109">
    <property type="entry name" value="HIS_KIN"/>
    <property type="match status" value="1"/>
</dbReference>
<dbReference type="SMART" id="SM00387">
    <property type="entry name" value="HATPase_c"/>
    <property type="match status" value="1"/>
</dbReference>
<evidence type="ECO:0000313" key="15">
    <source>
        <dbReference type="Proteomes" id="UP000424462"/>
    </source>
</evidence>
<keyword evidence="9" id="KW-0902">Two-component regulatory system</keyword>
<dbReference type="SUPFAM" id="SSF55874">
    <property type="entry name" value="ATPase domain of HSP90 chaperone/DNA topoisomerase II/histidine kinase"/>
    <property type="match status" value="1"/>
</dbReference>
<dbReference type="GO" id="GO:0005886">
    <property type="term" value="C:plasma membrane"/>
    <property type="evidence" value="ECO:0007669"/>
    <property type="project" value="UniProtKB-SubCell"/>
</dbReference>
<evidence type="ECO:0000259" key="12">
    <source>
        <dbReference type="PROSITE" id="PS50109"/>
    </source>
</evidence>
<dbReference type="Pfam" id="PF00512">
    <property type="entry name" value="HisKA"/>
    <property type="match status" value="1"/>
</dbReference>
<dbReference type="Pfam" id="PF02518">
    <property type="entry name" value="HATPase_c"/>
    <property type="match status" value="1"/>
</dbReference>
<dbReference type="RefSeq" id="WP_156231512.1">
    <property type="nucleotide sequence ID" value="NZ_CP046455.1"/>
</dbReference>
<evidence type="ECO:0000256" key="1">
    <source>
        <dbReference type="ARBA" id="ARBA00000085"/>
    </source>
</evidence>
<dbReference type="CDD" id="cd00075">
    <property type="entry name" value="HATPase"/>
    <property type="match status" value="1"/>
</dbReference>
<dbReference type="Gene3D" id="6.10.340.10">
    <property type="match status" value="1"/>
</dbReference>
<feature type="transmembrane region" description="Helical" evidence="11">
    <location>
        <begin position="187"/>
        <end position="209"/>
    </location>
</feature>
<comment type="subcellular location">
    <subcellularLocation>
        <location evidence="2">Cell membrane</location>
    </subcellularLocation>
</comment>